<accession>A0A1E3H2H3</accession>
<evidence type="ECO:0000256" key="1">
    <source>
        <dbReference type="SAM" id="MobiDB-lite"/>
    </source>
</evidence>
<organism evidence="3 4">
    <name type="scientific">Methylobrevis pamukkalensis</name>
    <dbReference type="NCBI Taxonomy" id="1439726"/>
    <lineage>
        <taxon>Bacteria</taxon>
        <taxon>Pseudomonadati</taxon>
        <taxon>Pseudomonadota</taxon>
        <taxon>Alphaproteobacteria</taxon>
        <taxon>Hyphomicrobiales</taxon>
        <taxon>Pleomorphomonadaceae</taxon>
        <taxon>Methylobrevis</taxon>
    </lineage>
</organism>
<protein>
    <submittedName>
        <fullName evidence="3">DNA polymerase III subunits gamma and tau</fullName>
    </submittedName>
</protein>
<dbReference type="AlphaFoldDB" id="A0A1E3H2H3"/>
<comment type="caution">
    <text evidence="3">The sequence shown here is derived from an EMBL/GenBank/DDBJ whole genome shotgun (WGS) entry which is preliminary data.</text>
</comment>
<keyword evidence="4" id="KW-1185">Reference proteome</keyword>
<gene>
    <name evidence="3" type="ORF">A6302_02129</name>
</gene>
<evidence type="ECO:0000259" key="2">
    <source>
        <dbReference type="Pfam" id="PF12362"/>
    </source>
</evidence>
<feature type="region of interest" description="Disordered" evidence="1">
    <location>
        <begin position="1"/>
        <end position="86"/>
    </location>
</feature>
<dbReference type="InterPro" id="IPR022107">
    <property type="entry name" value="DNA_pol_III_gamma/tau_C"/>
</dbReference>
<evidence type="ECO:0000313" key="3">
    <source>
        <dbReference type="EMBL" id="ODN70527.1"/>
    </source>
</evidence>
<dbReference type="Proteomes" id="UP000094622">
    <property type="component" value="Unassembled WGS sequence"/>
</dbReference>
<evidence type="ECO:0000313" key="4">
    <source>
        <dbReference type="Proteomes" id="UP000094622"/>
    </source>
</evidence>
<dbReference type="EMBL" id="MCRJ01000047">
    <property type="protein sequence ID" value="ODN70527.1"/>
    <property type="molecule type" value="Genomic_DNA"/>
</dbReference>
<feature type="domain" description="DNA polymerase III subunit gamma/ tau C-terminal" evidence="2">
    <location>
        <begin position="89"/>
        <end position="202"/>
    </location>
</feature>
<dbReference type="PATRIC" id="fig|1439726.3.peg.2250"/>
<feature type="compositionally biased region" description="Gly residues" evidence="1">
    <location>
        <begin position="19"/>
        <end position="28"/>
    </location>
</feature>
<feature type="compositionally biased region" description="Gly residues" evidence="1">
    <location>
        <begin position="1"/>
        <end position="10"/>
    </location>
</feature>
<proteinExistence type="predicted"/>
<sequence length="241" mass="24591">MLGEPGGAPAGGASASGSSAGGPAGGGAQASSAGSAPRGGGNGNGPAARLTVAGGSGAAPSVRSSEPARMTVAPDPSARAEPQRPAMELSSFEAVVELVAARRDIGLKLQLERHVRLVRFEDGRIEINPTRDANPNLSGDLGRKLTEWTGRRWIVAVSRDEGAATLQETKDAKRRSLVDDARADPAVAAILARFPGAEIVDVRLGEGDTAADGAPAPFDDVPFDPDAYDLDAAFGEPFEDD</sequence>
<name>A0A1E3H2H3_9HYPH</name>
<reference evidence="3 4" key="1">
    <citation type="submission" date="2016-07" db="EMBL/GenBank/DDBJ databases">
        <title>Draft Genome Sequence of Methylobrevis pamukkalensis PK2.</title>
        <authorList>
            <person name="Vasilenko O.V."/>
            <person name="Doronina N.V."/>
            <person name="Shmareva M.N."/>
            <person name="Tarlachkov S.V."/>
            <person name="Mustakhimov I."/>
            <person name="Trotsenko Y.A."/>
        </authorList>
    </citation>
    <scope>NUCLEOTIDE SEQUENCE [LARGE SCALE GENOMIC DNA]</scope>
    <source>
        <strain evidence="3 4">PK2</strain>
    </source>
</reference>
<dbReference type="Pfam" id="PF12362">
    <property type="entry name" value="DUF3646"/>
    <property type="match status" value="1"/>
</dbReference>